<dbReference type="EMBL" id="FNRM01000002">
    <property type="protein sequence ID" value="SEA26355.1"/>
    <property type="molecule type" value="Genomic_DNA"/>
</dbReference>
<gene>
    <name evidence="1" type="ORF">SAMN04488051_102325</name>
</gene>
<dbReference type="Proteomes" id="UP000198773">
    <property type="component" value="Unassembled WGS sequence"/>
</dbReference>
<evidence type="ECO:0000313" key="2">
    <source>
        <dbReference type="Proteomes" id="UP000198773"/>
    </source>
</evidence>
<dbReference type="OrthoDB" id="5880027at2"/>
<dbReference type="AlphaFoldDB" id="A0A1H3ZRX2"/>
<proteinExistence type="predicted"/>
<reference evidence="1 2" key="1">
    <citation type="submission" date="2016-10" db="EMBL/GenBank/DDBJ databases">
        <authorList>
            <person name="de Groot N.N."/>
        </authorList>
    </citation>
    <scope>NUCLEOTIDE SEQUENCE [LARGE SCALE GENOMIC DNA]</scope>
    <source>
        <strain evidence="1 2">CGMCC 1.3430</strain>
    </source>
</reference>
<organism evidence="1 2">
    <name type="scientific">Alkalimonas amylolytica</name>
    <dbReference type="NCBI Taxonomy" id="152573"/>
    <lineage>
        <taxon>Bacteria</taxon>
        <taxon>Pseudomonadati</taxon>
        <taxon>Pseudomonadota</taxon>
        <taxon>Gammaproteobacteria</taxon>
        <taxon>Alkalimonas</taxon>
    </lineage>
</organism>
<dbReference type="RefSeq" id="WP_091340552.1">
    <property type="nucleotide sequence ID" value="NZ_FNRM01000002.1"/>
</dbReference>
<accession>A0A1H3ZRX2</accession>
<evidence type="ECO:0000313" key="1">
    <source>
        <dbReference type="EMBL" id="SEA26355.1"/>
    </source>
</evidence>
<protein>
    <submittedName>
        <fullName evidence="1">Uncharacterized protein</fullName>
    </submittedName>
</protein>
<name>A0A1H3ZRX2_ALKAM</name>
<keyword evidence="2" id="KW-1185">Reference proteome</keyword>
<sequence length="114" mass="12437">MGYPHVKIHDSTNFNVKGKVRYMSVFCSDDDFSATPSTTWQASSRGVCLLTEITATVITPQGNIEATPYKSSGTSYSEFAVISRGGNNFAVTRVVTATDESLPEDYVEPTTQQK</sequence>